<protein>
    <recommendedName>
        <fullName evidence="10">DUF726 domain protein</fullName>
    </recommendedName>
</protein>
<evidence type="ECO:0000256" key="6">
    <source>
        <dbReference type="SAM" id="MobiDB-lite"/>
    </source>
</evidence>
<feature type="compositionally biased region" description="Low complexity" evidence="6">
    <location>
        <begin position="242"/>
        <end position="253"/>
    </location>
</feature>
<feature type="compositionally biased region" description="Acidic residues" evidence="6">
    <location>
        <begin position="1"/>
        <end position="12"/>
    </location>
</feature>
<feature type="transmembrane region" description="Helical" evidence="7">
    <location>
        <begin position="432"/>
        <end position="457"/>
    </location>
</feature>
<dbReference type="InterPro" id="IPR029058">
    <property type="entry name" value="AB_hydrolase_fold"/>
</dbReference>
<proteinExistence type="inferred from homology"/>
<dbReference type="HOGENOM" id="CLU_001695_0_0_1"/>
<feature type="compositionally biased region" description="Basic residues" evidence="6">
    <location>
        <begin position="797"/>
        <end position="807"/>
    </location>
</feature>
<feature type="region of interest" description="Disordered" evidence="6">
    <location>
        <begin position="774"/>
        <end position="807"/>
    </location>
</feature>
<evidence type="ECO:0000256" key="2">
    <source>
        <dbReference type="ARBA" id="ARBA00009824"/>
    </source>
</evidence>
<dbReference type="OMA" id="AIQNMEL"/>
<keyword evidence="9" id="KW-1185">Reference proteome</keyword>
<dbReference type="AlphaFoldDB" id="G7E111"/>
<dbReference type="SUPFAM" id="SSF53474">
    <property type="entry name" value="alpha/beta-Hydrolases"/>
    <property type="match status" value="1"/>
</dbReference>
<accession>G7E111</accession>
<evidence type="ECO:0000256" key="5">
    <source>
        <dbReference type="ARBA" id="ARBA00023136"/>
    </source>
</evidence>
<evidence type="ECO:0000256" key="1">
    <source>
        <dbReference type="ARBA" id="ARBA00004141"/>
    </source>
</evidence>
<dbReference type="GO" id="GO:0016020">
    <property type="term" value="C:membrane"/>
    <property type="evidence" value="ECO:0007669"/>
    <property type="project" value="UniProtKB-SubCell"/>
</dbReference>
<dbReference type="STRING" id="764103.G7E111"/>
<dbReference type="PANTHER" id="PTHR17920:SF3">
    <property type="entry name" value="TRANSMEMBRANE AND COILED-COIL DOMAIN-CONTAINING PROTEIN 4"/>
    <property type="match status" value="1"/>
</dbReference>
<comment type="similarity">
    <text evidence="2">Belongs to the TMCO4 family.</text>
</comment>
<evidence type="ECO:0008006" key="10">
    <source>
        <dbReference type="Google" id="ProtNLM"/>
    </source>
</evidence>
<keyword evidence="4 7" id="KW-1133">Transmembrane helix</keyword>
<evidence type="ECO:0000256" key="4">
    <source>
        <dbReference type="ARBA" id="ARBA00022989"/>
    </source>
</evidence>
<feature type="transmembrane region" description="Helical" evidence="7">
    <location>
        <begin position="477"/>
        <end position="499"/>
    </location>
</feature>
<keyword evidence="3 7" id="KW-0812">Transmembrane</keyword>
<evidence type="ECO:0000313" key="8">
    <source>
        <dbReference type="EMBL" id="GAA96521.1"/>
    </source>
</evidence>
<evidence type="ECO:0000313" key="9">
    <source>
        <dbReference type="Proteomes" id="UP000009131"/>
    </source>
</evidence>
<organism evidence="8 9">
    <name type="scientific">Mixia osmundae (strain CBS 9802 / IAM 14324 / JCM 22182 / KY 12970)</name>
    <dbReference type="NCBI Taxonomy" id="764103"/>
    <lineage>
        <taxon>Eukaryota</taxon>
        <taxon>Fungi</taxon>
        <taxon>Dikarya</taxon>
        <taxon>Basidiomycota</taxon>
        <taxon>Pucciniomycotina</taxon>
        <taxon>Mixiomycetes</taxon>
        <taxon>Mixiales</taxon>
        <taxon>Mixiaceae</taxon>
        <taxon>Mixia</taxon>
    </lineage>
</organism>
<evidence type="ECO:0000256" key="3">
    <source>
        <dbReference type="ARBA" id="ARBA00022692"/>
    </source>
</evidence>
<dbReference type="EMBL" id="BABT02000102">
    <property type="protein sequence ID" value="GAA96521.1"/>
    <property type="molecule type" value="Genomic_DNA"/>
</dbReference>
<keyword evidence="5 7" id="KW-0472">Membrane</keyword>
<name>G7E111_MIXOS</name>
<feature type="compositionally biased region" description="Polar residues" evidence="6">
    <location>
        <begin position="967"/>
        <end position="977"/>
    </location>
</feature>
<dbReference type="RefSeq" id="XP_014567435.1">
    <property type="nucleotide sequence ID" value="XM_014711949.1"/>
</dbReference>
<feature type="compositionally biased region" description="Pro residues" evidence="6">
    <location>
        <begin position="302"/>
        <end position="312"/>
    </location>
</feature>
<comment type="caution">
    <text evidence="8">The sequence shown here is derived from an EMBL/GenBank/DDBJ whole genome shotgun (WGS) entry which is preliminary data.</text>
</comment>
<evidence type="ECO:0000256" key="7">
    <source>
        <dbReference type="SAM" id="Phobius"/>
    </source>
</evidence>
<comment type="subcellular location">
    <subcellularLocation>
        <location evidence="1">Membrane</location>
        <topology evidence="1">Multi-pass membrane protein</topology>
    </subcellularLocation>
</comment>
<dbReference type="PANTHER" id="PTHR17920">
    <property type="entry name" value="TRANSMEMBRANE AND COILED-COIL DOMAIN-CONTAINING PROTEIN 4 TMCO4"/>
    <property type="match status" value="1"/>
</dbReference>
<dbReference type="InterPro" id="IPR007941">
    <property type="entry name" value="DUF726"/>
</dbReference>
<dbReference type="FunCoup" id="G7E111">
    <property type="interactions" value="4"/>
</dbReference>
<dbReference type="OrthoDB" id="277931at2759"/>
<feature type="region of interest" description="Disordered" evidence="6">
    <location>
        <begin position="1"/>
        <end position="60"/>
    </location>
</feature>
<sequence>MYASWQDDDEWQDMPIIRSAEPDASSFGSQPVASSSSTRRASHRYDAPLATASTSVGADHASVNARGTHIDAGQPGEDWREKQSLDELVYTRLELDDDPDEDQVHMKTQFLFDDDKGMTPLSQMQATKTLLTEGQRVAYVALCRLVTMDICQALRKGKHKELEAAAESALNWAHKIMGRLYHHMDIDTSEQKMIEQLVEHGVTADDLVPSLVVTHTVPNPEYDPVAAKAAALEADRVAAEHQAAQEAAAQQRALPPTFEEGDPPPDYAEPAVRASLALTDAPRPLTPTIGKAARRQSAAQVPLPPSPSTPKPPDLEKPALAKRESDNLISPLPNTLPGVSTELTSADETVTLDIRWTVLCDLFLALIADSVYDARSRVLLCRMAEHLGLEWMDVVRFERRLTEAMDIQESVKNSKQDEVLEQRRVKGKSKRYVMMGLATLGGGLVIGLSAGILAPAIGAGLGAAFTTIGVTGTTGFLAGTGGAALITTGGIAAGGGIAVKGMAKRTQHVKTFEFYPLHNNRRVNFYITVPGFMEGKLDDIRLPFSVIDPVMGDFFSLLWEPQTMQDTGNALKILTSEVLTQAGQQVLAMTIMTALMSALQWPVMLTKLGYLIDNPWSNALDRAKAAGAVLADVLKNRSLGVRPVSLVGFSLGARVIFYALKELARAKAFGVVQEVYLMGATVTASRKSWREARGVVCGRFVNAYATNDWILGYLFRATTGGLGTVAGLRPIEQVPDMENVDVTDIVVGHMSYRACMPLILDRIGFKVTALTFDEPDNDPLTGDREVLTPEEEEARREAKKNKGVFKMFRSKSKQNAAQSASLEAAAKASTTAAAAASAPAEEDDDDDLPPREDHASTEYAPSPDTADSTMPNSPREGSEAQFNLDKIRQVLAQGGPATSVDVAQSMRTAPVNGALPARTPTSSEFSFEAAARRNGIDTPETLSFAGQDGSITSTRPSFSVERAPAPTKQTTASNPWS</sequence>
<dbReference type="eggNOG" id="KOG2385">
    <property type="taxonomic scope" value="Eukaryota"/>
</dbReference>
<dbReference type="Proteomes" id="UP000009131">
    <property type="component" value="Unassembled WGS sequence"/>
</dbReference>
<dbReference type="Pfam" id="PF05277">
    <property type="entry name" value="DUF726"/>
    <property type="match status" value="1"/>
</dbReference>
<reference evidence="8 9" key="2">
    <citation type="journal article" date="2012" name="Open Biol.">
        <title>Characteristics of nucleosomes and linker DNA regions on the genome of the basidiomycete Mixia osmundae revealed by mono- and dinucleosome mapping.</title>
        <authorList>
            <person name="Nishida H."/>
            <person name="Kondo S."/>
            <person name="Matsumoto T."/>
            <person name="Suzuki Y."/>
            <person name="Yoshikawa H."/>
            <person name="Taylor T.D."/>
            <person name="Sugiyama J."/>
        </authorList>
    </citation>
    <scope>NUCLEOTIDE SEQUENCE [LARGE SCALE GENOMIC DNA]</scope>
    <source>
        <strain evidence="9">CBS 9802 / IAM 14324 / JCM 22182 / KY 12970</strain>
    </source>
</reference>
<feature type="region of interest" description="Disordered" evidence="6">
    <location>
        <begin position="242"/>
        <end position="318"/>
    </location>
</feature>
<feature type="region of interest" description="Disordered" evidence="6">
    <location>
        <begin position="933"/>
        <end position="977"/>
    </location>
</feature>
<reference evidence="8 9" key="1">
    <citation type="journal article" date="2011" name="J. Gen. Appl. Microbiol.">
        <title>Draft genome sequencing of the enigmatic basidiomycete Mixia osmundae.</title>
        <authorList>
            <person name="Nishida H."/>
            <person name="Nagatsuka Y."/>
            <person name="Sugiyama J."/>
        </authorList>
    </citation>
    <scope>NUCLEOTIDE SEQUENCE [LARGE SCALE GENOMIC DNA]</scope>
    <source>
        <strain evidence="9">CBS 9802 / IAM 14324 / JCM 22182 / KY 12970</strain>
    </source>
</reference>
<gene>
    <name evidence="8" type="primary">Mo03189</name>
    <name evidence="8" type="ORF">E5Q_03189</name>
</gene>
<feature type="region of interest" description="Disordered" evidence="6">
    <location>
        <begin position="832"/>
        <end position="890"/>
    </location>
</feature>
<dbReference type="InParanoid" id="G7E111"/>